<evidence type="ECO:0000313" key="3">
    <source>
        <dbReference type="Proteomes" id="UP000673691"/>
    </source>
</evidence>
<proteinExistence type="predicted"/>
<gene>
    <name evidence="2" type="ORF">BJ554DRAFT_3336</name>
</gene>
<protein>
    <submittedName>
        <fullName evidence="2">Uncharacterized protein</fullName>
    </submittedName>
</protein>
<dbReference type="OrthoDB" id="10679094at2759"/>
<feature type="compositionally biased region" description="Basic and acidic residues" evidence="1">
    <location>
        <begin position="409"/>
        <end position="418"/>
    </location>
</feature>
<comment type="caution">
    <text evidence="2">The sequence shown here is derived from an EMBL/GenBank/DDBJ whole genome shotgun (WGS) entry which is preliminary data.</text>
</comment>
<feature type="compositionally biased region" description="Low complexity" evidence="1">
    <location>
        <begin position="43"/>
        <end position="53"/>
    </location>
</feature>
<keyword evidence="3" id="KW-1185">Reference proteome</keyword>
<sequence>LAGDDVIHHTTGVADLEATGLDPSDCRRTDDQYALGFGGGDDLPGSPLGDSLGNDGDGPDLVAVSQHLHRRFVDGPARGEVDDAVDLRELGKSIVDGGEHREKRLLGAPVELLDVGTSKRINHGGDRGRFALANKVKIQHSLHRPRLHPVDERTGVLGERGVPRVSLGEAVLGREVGHRAVRFAGGAAVRDRGAVGSRRAVRHWGKLRFRDYVQRSIGLGLRKRGESKGHDGRHVGLGAKDVDGNPHRLPELAHQRQAFLVVRSAATHVDLDVVRLEGALVLLQGAHDALESRGNVREVRDSSADQQDLAVGVRSRRPRHQVEDGLCVLVRLRLGGSPGILAVVRQLVSVAERGDRVTVHDAGAAAGNHGPDAPVLVQHGELEARSRLGVQAGDVRLLLRQVPTERRGELHRRSDVDHGSAGTRCGRPRVDAVGGLERGGKTTSDCPFRSGLELRRLVELRSQVEVHVNVVEPLDEIGQGALLPNVRNGPKQTGTQLLVRGERPGDGDGDPVSLCVDVADVDAALVREKNCVLVALGVDAHVVLRVGPVRHKRLDDESL</sequence>
<evidence type="ECO:0000313" key="2">
    <source>
        <dbReference type="EMBL" id="KAG5456814.1"/>
    </source>
</evidence>
<feature type="region of interest" description="Disordered" evidence="1">
    <location>
        <begin position="36"/>
        <end position="58"/>
    </location>
</feature>
<dbReference type="EMBL" id="JAEFCI010011111">
    <property type="protein sequence ID" value="KAG5456814.1"/>
    <property type="molecule type" value="Genomic_DNA"/>
</dbReference>
<dbReference type="AlphaFoldDB" id="A0A8H7ZPD3"/>
<organism evidence="2 3">
    <name type="scientific">Olpidium bornovanus</name>
    <dbReference type="NCBI Taxonomy" id="278681"/>
    <lineage>
        <taxon>Eukaryota</taxon>
        <taxon>Fungi</taxon>
        <taxon>Fungi incertae sedis</taxon>
        <taxon>Olpidiomycota</taxon>
        <taxon>Olpidiomycotina</taxon>
        <taxon>Olpidiomycetes</taxon>
        <taxon>Olpidiales</taxon>
        <taxon>Olpidiaceae</taxon>
        <taxon>Olpidium</taxon>
    </lineage>
</organism>
<feature type="non-terminal residue" evidence="2">
    <location>
        <position position="1"/>
    </location>
</feature>
<name>A0A8H7ZPD3_9FUNG</name>
<feature type="region of interest" description="Disordered" evidence="1">
    <location>
        <begin position="409"/>
        <end position="441"/>
    </location>
</feature>
<accession>A0A8H7ZPD3</accession>
<reference evidence="2 3" key="1">
    <citation type="journal article" name="Sci. Rep.">
        <title>Genome-scale phylogenetic analyses confirm Olpidium as the closest living zoosporic fungus to the non-flagellated, terrestrial fungi.</title>
        <authorList>
            <person name="Chang Y."/>
            <person name="Rochon D."/>
            <person name="Sekimoto S."/>
            <person name="Wang Y."/>
            <person name="Chovatia M."/>
            <person name="Sandor L."/>
            <person name="Salamov A."/>
            <person name="Grigoriev I.V."/>
            <person name="Stajich J.E."/>
            <person name="Spatafora J.W."/>
        </authorList>
    </citation>
    <scope>NUCLEOTIDE SEQUENCE [LARGE SCALE GENOMIC DNA]</scope>
    <source>
        <strain evidence="2">S191</strain>
    </source>
</reference>
<dbReference type="Proteomes" id="UP000673691">
    <property type="component" value="Unassembled WGS sequence"/>
</dbReference>
<evidence type="ECO:0000256" key="1">
    <source>
        <dbReference type="SAM" id="MobiDB-lite"/>
    </source>
</evidence>